<feature type="transmembrane region" description="Helical" evidence="1">
    <location>
        <begin position="23"/>
        <end position="42"/>
    </location>
</feature>
<name>A0A660DZY0_9LACO</name>
<dbReference type="EMBL" id="UYIG01000122">
    <property type="protein sequence ID" value="VDG28677.1"/>
    <property type="molecule type" value="Genomic_DNA"/>
</dbReference>
<keyword evidence="1" id="KW-0812">Transmembrane</keyword>
<organism evidence="2 3">
    <name type="scientific">Lactiplantibacillus mudanjiangensis</name>
    <dbReference type="NCBI Taxonomy" id="1296538"/>
    <lineage>
        <taxon>Bacteria</taxon>
        <taxon>Bacillati</taxon>
        <taxon>Bacillota</taxon>
        <taxon>Bacilli</taxon>
        <taxon>Lactobacillales</taxon>
        <taxon>Lactobacillaceae</taxon>
        <taxon>Lactiplantibacillus</taxon>
    </lineage>
</organism>
<keyword evidence="1" id="KW-0472">Membrane</keyword>
<sequence length="47" mass="5467">MNFSSQLAAPSMSKMTQLSNVQLFWGNIIYIVIFLALDLMLFRKREV</sequence>
<keyword evidence="3" id="KW-1185">Reference proteome</keyword>
<protein>
    <submittedName>
        <fullName evidence="2">ABC transporter permease [Lactobacillus pentosus]</fullName>
    </submittedName>
</protein>
<evidence type="ECO:0000256" key="1">
    <source>
        <dbReference type="SAM" id="Phobius"/>
    </source>
</evidence>
<dbReference type="RefSeq" id="WP_165444318.1">
    <property type="nucleotide sequence ID" value="NZ_UYIE01000046.1"/>
</dbReference>
<keyword evidence="1" id="KW-1133">Transmembrane helix</keyword>
<dbReference type="Proteomes" id="UP000289996">
    <property type="component" value="Unassembled WGS sequence"/>
</dbReference>
<dbReference type="AlphaFoldDB" id="A0A660DZY0"/>
<evidence type="ECO:0000313" key="3">
    <source>
        <dbReference type="Proteomes" id="UP000289996"/>
    </source>
</evidence>
<accession>A0A660DZY0</accession>
<proteinExistence type="predicted"/>
<gene>
    <name evidence="2" type="ORF">MUDAN_MDHGFNIF_03090</name>
</gene>
<reference evidence="2 3" key="1">
    <citation type="submission" date="2018-11" db="EMBL/GenBank/DDBJ databases">
        <authorList>
            <person name="Wuyts S."/>
        </authorList>
    </citation>
    <scope>NUCLEOTIDE SEQUENCE [LARGE SCALE GENOMIC DNA]</scope>
    <source>
        <strain evidence="2">Lactobacillus mudanjiangensis AMBF249</strain>
    </source>
</reference>
<evidence type="ECO:0000313" key="2">
    <source>
        <dbReference type="EMBL" id="VDG28677.1"/>
    </source>
</evidence>